<evidence type="ECO:0000256" key="1">
    <source>
        <dbReference type="ARBA" id="ARBA00022679"/>
    </source>
</evidence>
<dbReference type="InterPro" id="IPR016181">
    <property type="entry name" value="Acyl_CoA_acyltransferase"/>
</dbReference>
<gene>
    <name evidence="4" type="ORF">C5L14_15525</name>
</gene>
<protein>
    <submittedName>
        <fullName evidence="4">GNAT family N-acetyltransferase</fullName>
    </submittedName>
</protein>
<sequence>MDIRALTAEERPAWEPLWQGYLTFYKASVPEETTALTWARFHDPAEPMSAYGAFIDGRLAGIVHLILHRSTWTPGPYCYLQDLFTAEWARRRGVARALIEWSYQEATRLGASRVYWLTHESNVEAQALYDQVASRSGFIQYRKMLPA</sequence>
<dbReference type="GO" id="GO:0016747">
    <property type="term" value="F:acyltransferase activity, transferring groups other than amino-acyl groups"/>
    <property type="evidence" value="ECO:0007669"/>
    <property type="project" value="InterPro"/>
</dbReference>
<feature type="domain" description="N-acetyltransferase" evidence="3">
    <location>
        <begin position="1"/>
        <end position="147"/>
    </location>
</feature>
<dbReference type="Proteomes" id="UP000237682">
    <property type="component" value="Unassembled WGS sequence"/>
</dbReference>
<dbReference type="Pfam" id="PF00583">
    <property type="entry name" value="Acetyltransf_1"/>
    <property type="match status" value="1"/>
</dbReference>
<accession>A0A2S9QBI6</accession>
<name>A0A2S9QBI6_9HYPH</name>
<dbReference type="EMBL" id="PUEJ01000005">
    <property type="protein sequence ID" value="PRH86716.1"/>
    <property type="molecule type" value="Genomic_DNA"/>
</dbReference>
<reference evidence="4 5" key="1">
    <citation type="submission" date="2018-02" db="EMBL/GenBank/DDBJ databases">
        <title>Whole genome sequencing of endophytic bacterium.</title>
        <authorList>
            <person name="Eedara R."/>
            <person name="Podile A.R."/>
        </authorList>
    </citation>
    <scope>NUCLEOTIDE SEQUENCE [LARGE SCALE GENOMIC DNA]</scope>
    <source>
        <strain evidence="4 5">RP1T</strain>
    </source>
</reference>
<evidence type="ECO:0000256" key="2">
    <source>
        <dbReference type="ARBA" id="ARBA00023315"/>
    </source>
</evidence>
<dbReference type="CDD" id="cd04301">
    <property type="entry name" value="NAT_SF"/>
    <property type="match status" value="1"/>
</dbReference>
<dbReference type="InterPro" id="IPR000182">
    <property type="entry name" value="GNAT_dom"/>
</dbReference>
<comment type="caution">
    <text evidence="4">The sequence shown here is derived from an EMBL/GenBank/DDBJ whole genome shotgun (WGS) entry which is preliminary data.</text>
</comment>
<dbReference type="SUPFAM" id="SSF55729">
    <property type="entry name" value="Acyl-CoA N-acyltransferases (Nat)"/>
    <property type="match status" value="1"/>
</dbReference>
<dbReference type="AlphaFoldDB" id="A0A2S9QBI6"/>
<dbReference type="PANTHER" id="PTHR43877">
    <property type="entry name" value="AMINOALKYLPHOSPHONATE N-ACETYLTRANSFERASE-RELATED-RELATED"/>
    <property type="match status" value="1"/>
</dbReference>
<proteinExistence type="predicted"/>
<organism evidence="4 5">
    <name type="scientific">Labrys okinawensis</name>
    <dbReference type="NCBI Taxonomy" id="346911"/>
    <lineage>
        <taxon>Bacteria</taxon>
        <taxon>Pseudomonadati</taxon>
        <taxon>Pseudomonadota</taxon>
        <taxon>Alphaproteobacteria</taxon>
        <taxon>Hyphomicrobiales</taxon>
        <taxon>Xanthobacteraceae</taxon>
        <taxon>Labrys</taxon>
    </lineage>
</organism>
<evidence type="ECO:0000259" key="3">
    <source>
        <dbReference type="PROSITE" id="PS51186"/>
    </source>
</evidence>
<evidence type="ECO:0000313" key="4">
    <source>
        <dbReference type="EMBL" id="PRH86716.1"/>
    </source>
</evidence>
<dbReference type="InterPro" id="IPR050832">
    <property type="entry name" value="Bact_Acetyltransf"/>
</dbReference>
<dbReference type="PROSITE" id="PS51186">
    <property type="entry name" value="GNAT"/>
    <property type="match status" value="1"/>
</dbReference>
<dbReference type="Gene3D" id="3.40.630.30">
    <property type="match status" value="1"/>
</dbReference>
<dbReference type="OrthoDB" id="9805924at2"/>
<keyword evidence="2" id="KW-0012">Acyltransferase</keyword>
<dbReference type="RefSeq" id="WP_105862947.1">
    <property type="nucleotide sequence ID" value="NZ_PUEJ01000005.1"/>
</dbReference>
<keyword evidence="5" id="KW-1185">Reference proteome</keyword>
<evidence type="ECO:0000313" key="5">
    <source>
        <dbReference type="Proteomes" id="UP000237682"/>
    </source>
</evidence>
<keyword evidence="1 4" id="KW-0808">Transferase</keyword>